<organism evidence="3 4">
    <name type="scientific">Purpureocillium lavendulum</name>
    <dbReference type="NCBI Taxonomy" id="1247861"/>
    <lineage>
        <taxon>Eukaryota</taxon>
        <taxon>Fungi</taxon>
        <taxon>Dikarya</taxon>
        <taxon>Ascomycota</taxon>
        <taxon>Pezizomycotina</taxon>
        <taxon>Sordariomycetes</taxon>
        <taxon>Hypocreomycetidae</taxon>
        <taxon>Hypocreales</taxon>
        <taxon>Ophiocordycipitaceae</taxon>
        <taxon>Purpureocillium</taxon>
    </lineage>
</organism>
<dbReference type="InterPro" id="IPR027796">
    <property type="entry name" value="OTT_1508_deam-like"/>
</dbReference>
<evidence type="ECO:0000313" key="3">
    <source>
        <dbReference type="EMBL" id="KAJ6444874.1"/>
    </source>
</evidence>
<evidence type="ECO:0000256" key="1">
    <source>
        <dbReference type="SAM" id="Coils"/>
    </source>
</evidence>
<keyword evidence="4" id="KW-1185">Reference proteome</keyword>
<dbReference type="Proteomes" id="UP001163105">
    <property type="component" value="Unassembled WGS sequence"/>
</dbReference>
<reference evidence="3" key="1">
    <citation type="submission" date="2023-01" db="EMBL/GenBank/DDBJ databases">
        <title>The growth and conidiation of Purpureocillium lavendulum are regulated by nitrogen source and histone H3K14 acetylation.</title>
        <authorList>
            <person name="Tang P."/>
            <person name="Han J."/>
            <person name="Zhang C."/>
            <person name="Tang P."/>
            <person name="Qi F."/>
            <person name="Zhang K."/>
            <person name="Liang L."/>
        </authorList>
    </citation>
    <scope>NUCLEOTIDE SEQUENCE</scope>
    <source>
        <strain evidence="3">YMF1.00683</strain>
    </source>
</reference>
<proteinExistence type="predicted"/>
<evidence type="ECO:0000256" key="2">
    <source>
        <dbReference type="SAM" id="MobiDB-lite"/>
    </source>
</evidence>
<name>A0AB34G171_9HYPO</name>
<feature type="coiled-coil region" evidence="1">
    <location>
        <begin position="375"/>
        <end position="406"/>
    </location>
</feature>
<dbReference type="AlphaFoldDB" id="A0AB34G171"/>
<sequence length="867" mass="99338">MTHTSGQASSTWHFSSHDELEILSLAAWCQAKQQQREPIQSSRDADDDGLSDSSEATDRSSSSINTQLLARDGTMPTKEYFLDHLAEILCFEKSPSFIASTAMMEQDDMVTIVAARNGASWTKRDSEILEYLATFMEKWSRSDVFDEDPAPILQAKLADYYTPRLRYHVRELIKHEAGKTHLPFFDKACPDFLSESMPAYDFVKIVEELSFRTDFYSALKARLPPAMLERVVKEDLAFIGRPMEASTAFARAAQEIGGFQRVRVQLLGSYRPKRLQCVPPLPNGDTPVSKKLREKYSTEIRKPKWVHAEMRVMSHLLSKEMEANCVPYLGASKKTCFLCGSMIRQMGHFQTRPNHGKVYSQWTLPSIAVAGKADIARMQEAVKQLRVALKQEVTRTELQHMKLEKESVMAAPIPPPPRKRTLFNNYVQDPRLQDRESTYFNLLAKREKELESSADWAAHKFRCSLGRPIDAADYLVRACQDDRMPEDEETAAAYGFLHLVSAHDRLRLLDIYRCFVNQYGVGDDELRQAWQRDLLKEFLTFRLMQLPPEEFSSDLEWLRQQDGFRAGSVCNLVEKSLAAARMYLSPEDKNVPLYDLEPREKQQALVFYGQILHGYVPDSDEDNWMSLGFCTAKDSHGISLLRNLYASLVRKCNFDEFWLAMAGSSMMNLLEKHDLRREIVEMRNFEHFMRTAATSYESVWELKRFTRQPHSHPMRAVQVDYGFMKCDTAEKRAALRNVYGRYFSSGGDELKLHEACVSGRLTGFLQSVLGKLEVADDVFKGPYPLERCSFMGLVFVKDPVICIESSEEMVRNVLKKDGRTCPIMTIPDVYDARMKQVVEERAAFLNIGMSKRVTPRGNKTVIELKTE</sequence>
<feature type="compositionally biased region" description="Low complexity" evidence="2">
    <location>
        <begin position="51"/>
        <end position="63"/>
    </location>
</feature>
<comment type="caution">
    <text evidence="3">The sequence shown here is derived from an EMBL/GenBank/DDBJ whole genome shotgun (WGS) entry which is preliminary data.</text>
</comment>
<dbReference type="EMBL" id="JAQHRD010000002">
    <property type="protein sequence ID" value="KAJ6444874.1"/>
    <property type="molecule type" value="Genomic_DNA"/>
</dbReference>
<protein>
    <submittedName>
        <fullName evidence="3">Polyketide synthase</fullName>
    </submittedName>
</protein>
<dbReference type="Pfam" id="PF14441">
    <property type="entry name" value="OTT_1508_deam"/>
    <property type="match status" value="1"/>
</dbReference>
<gene>
    <name evidence="3" type="ORF">O9K51_03275</name>
</gene>
<keyword evidence="1" id="KW-0175">Coiled coil</keyword>
<feature type="region of interest" description="Disordered" evidence="2">
    <location>
        <begin position="34"/>
        <end position="68"/>
    </location>
</feature>
<evidence type="ECO:0000313" key="4">
    <source>
        <dbReference type="Proteomes" id="UP001163105"/>
    </source>
</evidence>
<accession>A0AB34G171</accession>